<gene>
    <name evidence="1" type="ORF">BV25DRAFT_1913065</name>
</gene>
<name>A0ACB8TCI5_9AGAM</name>
<comment type="caution">
    <text evidence="1">The sequence shown here is derived from an EMBL/GenBank/DDBJ whole genome shotgun (WGS) entry which is preliminary data.</text>
</comment>
<evidence type="ECO:0000313" key="1">
    <source>
        <dbReference type="EMBL" id="KAI0066307.1"/>
    </source>
</evidence>
<keyword evidence="2" id="KW-1185">Reference proteome</keyword>
<accession>A0ACB8TCI5</accession>
<proteinExistence type="predicted"/>
<reference evidence="1" key="1">
    <citation type="submission" date="2021-03" db="EMBL/GenBank/DDBJ databases">
        <authorList>
            <consortium name="DOE Joint Genome Institute"/>
            <person name="Ahrendt S."/>
            <person name="Looney B.P."/>
            <person name="Miyauchi S."/>
            <person name="Morin E."/>
            <person name="Drula E."/>
            <person name="Courty P.E."/>
            <person name="Chicoki N."/>
            <person name="Fauchery L."/>
            <person name="Kohler A."/>
            <person name="Kuo A."/>
            <person name="Labutti K."/>
            <person name="Pangilinan J."/>
            <person name="Lipzen A."/>
            <person name="Riley R."/>
            <person name="Andreopoulos W."/>
            <person name="He G."/>
            <person name="Johnson J."/>
            <person name="Barry K.W."/>
            <person name="Grigoriev I.V."/>
            <person name="Nagy L."/>
            <person name="Hibbett D."/>
            <person name="Henrissat B."/>
            <person name="Matheny P.B."/>
            <person name="Labbe J."/>
            <person name="Martin F."/>
        </authorList>
    </citation>
    <scope>NUCLEOTIDE SEQUENCE</scope>
    <source>
        <strain evidence="1">HHB10654</strain>
    </source>
</reference>
<evidence type="ECO:0000313" key="2">
    <source>
        <dbReference type="Proteomes" id="UP000814140"/>
    </source>
</evidence>
<dbReference type="Proteomes" id="UP000814140">
    <property type="component" value="Unassembled WGS sequence"/>
</dbReference>
<sequence length="243" mass="27576">MNIPVLTLGDHLSDIDDLEEAYEDVRHILPAKRGSILESNILKASRGGDYERGQFGPTKCPLSTWCSFSTRDAMVARRPEIMSFPPYNRAVTFTIVAYLRTASFTDDFGLPTPQISSTFSPVYEADRYSLYRILDKNSNLPKGCMPYRAPGADIRVERYLPHDSSQAATFRAFDGVFDGRGGYLTDHLGQPMPRIHPSMLKVNDLVVYATSVERYWLPQPDGYWNWVARLKLESITLLEHDCE</sequence>
<protein>
    <submittedName>
        <fullName evidence="1">Uncharacterized protein</fullName>
    </submittedName>
</protein>
<dbReference type="EMBL" id="MU277193">
    <property type="protein sequence ID" value="KAI0066307.1"/>
    <property type="molecule type" value="Genomic_DNA"/>
</dbReference>
<organism evidence="1 2">
    <name type="scientific">Artomyces pyxidatus</name>
    <dbReference type="NCBI Taxonomy" id="48021"/>
    <lineage>
        <taxon>Eukaryota</taxon>
        <taxon>Fungi</taxon>
        <taxon>Dikarya</taxon>
        <taxon>Basidiomycota</taxon>
        <taxon>Agaricomycotina</taxon>
        <taxon>Agaricomycetes</taxon>
        <taxon>Russulales</taxon>
        <taxon>Auriscalpiaceae</taxon>
        <taxon>Artomyces</taxon>
    </lineage>
</organism>
<reference evidence="1" key="2">
    <citation type="journal article" date="2022" name="New Phytol.">
        <title>Evolutionary transition to the ectomycorrhizal habit in the genomes of a hyperdiverse lineage of mushroom-forming fungi.</title>
        <authorList>
            <person name="Looney B."/>
            <person name="Miyauchi S."/>
            <person name="Morin E."/>
            <person name="Drula E."/>
            <person name="Courty P.E."/>
            <person name="Kohler A."/>
            <person name="Kuo A."/>
            <person name="LaButti K."/>
            <person name="Pangilinan J."/>
            <person name="Lipzen A."/>
            <person name="Riley R."/>
            <person name="Andreopoulos W."/>
            <person name="He G."/>
            <person name="Johnson J."/>
            <person name="Nolan M."/>
            <person name="Tritt A."/>
            <person name="Barry K.W."/>
            <person name="Grigoriev I.V."/>
            <person name="Nagy L.G."/>
            <person name="Hibbett D."/>
            <person name="Henrissat B."/>
            <person name="Matheny P.B."/>
            <person name="Labbe J."/>
            <person name="Martin F.M."/>
        </authorList>
    </citation>
    <scope>NUCLEOTIDE SEQUENCE</scope>
    <source>
        <strain evidence="1">HHB10654</strain>
    </source>
</reference>